<keyword evidence="3" id="KW-1185">Reference proteome</keyword>
<dbReference type="EMBL" id="LT629745">
    <property type="protein sequence ID" value="SDR78004.1"/>
    <property type="molecule type" value="Genomic_DNA"/>
</dbReference>
<keyword evidence="1" id="KW-1133">Transmembrane helix</keyword>
<evidence type="ECO:0000313" key="2">
    <source>
        <dbReference type="EMBL" id="SDR78004.1"/>
    </source>
</evidence>
<dbReference type="RefSeq" id="WP_089661532.1">
    <property type="nucleotide sequence ID" value="NZ_LT629745.1"/>
</dbReference>
<feature type="transmembrane region" description="Helical" evidence="1">
    <location>
        <begin position="7"/>
        <end position="24"/>
    </location>
</feature>
<feature type="transmembrane region" description="Helical" evidence="1">
    <location>
        <begin position="334"/>
        <end position="360"/>
    </location>
</feature>
<feature type="transmembrane region" description="Helical" evidence="1">
    <location>
        <begin position="156"/>
        <end position="173"/>
    </location>
</feature>
<proteinExistence type="predicted"/>
<name>A0A1H1LTQ9_9FLAO</name>
<gene>
    <name evidence="2" type="ORF">SAMN04488552_1000</name>
</gene>
<reference evidence="2 3" key="1">
    <citation type="submission" date="2016-10" db="EMBL/GenBank/DDBJ databases">
        <authorList>
            <person name="Varghese N."/>
            <person name="Submissions S."/>
        </authorList>
    </citation>
    <scope>NUCLEOTIDE SEQUENCE [LARGE SCALE GENOMIC DNA]</scope>
    <source>
        <strain evidence="2 3">Mar_2010_102</strain>
    </source>
</reference>
<feature type="transmembrane region" description="Helical" evidence="1">
    <location>
        <begin position="262"/>
        <end position="283"/>
    </location>
</feature>
<accession>A0A1H1LTQ9</accession>
<dbReference type="AlphaFoldDB" id="A0A1H1LTQ9"/>
<sequence>MKLKSFYTACFSIIILLVLMLGEFDDLREIRYSIVPLSFFISSPQLLKKSHLVNRKLRYLLYGLLLLIIFSLIFSFVSGFVIENQGYIALKELIFVISPIISVMVIQKSGFLEIEKFVKFILFGLSIYLLVRIINSESVIQVGFIQFITSGFNTDFEGSLAFIYGFLVFFLYLKGQKKLFLISLLFLFFFGKRIVFAGILFTALADSFLFRKISYNLSKKILLGSVIFVSTIILLFSAGFFDDLFIDRYGISLNAFTQGRSNILNLVFKSIDYNSLFIGNGFSYTTTYLTNIGHQQNLVHSDIFRFIIEFGLLGFILFYFLFFKNLHSEKTLSFAFLFLILAISDNTFIYVHVMFFYYLLISEDHYLSS</sequence>
<feature type="transmembrane region" description="Helical" evidence="1">
    <location>
        <begin position="118"/>
        <end position="136"/>
    </location>
</feature>
<dbReference type="STRING" id="1250231.SAMN04488552_1000"/>
<protein>
    <recommendedName>
        <fullName evidence="4">O-antigen ligase like membrane protein</fullName>
    </recommendedName>
</protein>
<evidence type="ECO:0000313" key="3">
    <source>
        <dbReference type="Proteomes" id="UP000198858"/>
    </source>
</evidence>
<dbReference type="Proteomes" id="UP000198858">
    <property type="component" value="Chromosome I"/>
</dbReference>
<keyword evidence="1" id="KW-0812">Transmembrane</keyword>
<feature type="transmembrane region" description="Helical" evidence="1">
    <location>
        <begin position="88"/>
        <end position="106"/>
    </location>
</feature>
<evidence type="ECO:0008006" key="4">
    <source>
        <dbReference type="Google" id="ProtNLM"/>
    </source>
</evidence>
<organism evidence="2 3">
    <name type="scientific">Christiangramia echinicola</name>
    <dbReference type="NCBI Taxonomy" id="279359"/>
    <lineage>
        <taxon>Bacteria</taxon>
        <taxon>Pseudomonadati</taxon>
        <taxon>Bacteroidota</taxon>
        <taxon>Flavobacteriia</taxon>
        <taxon>Flavobacteriales</taxon>
        <taxon>Flavobacteriaceae</taxon>
        <taxon>Christiangramia</taxon>
    </lineage>
</organism>
<feature type="transmembrane region" description="Helical" evidence="1">
    <location>
        <begin position="221"/>
        <end position="241"/>
    </location>
</feature>
<feature type="transmembrane region" description="Helical" evidence="1">
    <location>
        <begin position="180"/>
        <end position="201"/>
    </location>
</feature>
<keyword evidence="1" id="KW-0472">Membrane</keyword>
<feature type="transmembrane region" description="Helical" evidence="1">
    <location>
        <begin position="303"/>
        <end position="322"/>
    </location>
</feature>
<feature type="transmembrane region" description="Helical" evidence="1">
    <location>
        <begin position="59"/>
        <end position="82"/>
    </location>
</feature>
<evidence type="ECO:0000256" key="1">
    <source>
        <dbReference type="SAM" id="Phobius"/>
    </source>
</evidence>